<dbReference type="AlphaFoldDB" id="A0A4U8YT26"/>
<gene>
    <name evidence="1" type="ORF">MSL71_21020</name>
</gene>
<dbReference type="Proteomes" id="UP000507962">
    <property type="component" value="Unassembled WGS sequence"/>
</dbReference>
<organism evidence="1 2">
    <name type="scientific">Desulfoluna butyratoxydans</name>
    <dbReference type="NCBI Taxonomy" id="231438"/>
    <lineage>
        <taxon>Bacteria</taxon>
        <taxon>Pseudomonadati</taxon>
        <taxon>Thermodesulfobacteriota</taxon>
        <taxon>Desulfobacteria</taxon>
        <taxon>Desulfobacterales</taxon>
        <taxon>Desulfolunaceae</taxon>
        <taxon>Desulfoluna</taxon>
    </lineage>
</organism>
<protein>
    <submittedName>
        <fullName evidence="1">Phosphopantetheine attachment site</fullName>
    </submittedName>
</protein>
<dbReference type="Gene3D" id="1.10.1200.10">
    <property type="entry name" value="ACP-like"/>
    <property type="match status" value="1"/>
</dbReference>
<dbReference type="SUPFAM" id="SSF47336">
    <property type="entry name" value="ACP-like"/>
    <property type="match status" value="1"/>
</dbReference>
<name>A0A4U8YT26_9BACT</name>
<dbReference type="EMBL" id="CAADHO010000003">
    <property type="protein sequence ID" value="VFQ44453.1"/>
    <property type="molecule type" value="Genomic_DNA"/>
</dbReference>
<proteinExistence type="predicted"/>
<evidence type="ECO:0000313" key="1">
    <source>
        <dbReference type="EMBL" id="VFQ44453.1"/>
    </source>
</evidence>
<evidence type="ECO:0000313" key="2">
    <source>
        <dbReference type="Proteomes" id="UP000507962"/>
    </source>
</evidence>
<sequence>MGSVNSGDRPDNGAEGTNTIVFRKKEIQEALLEFITRNFMVERSDIKLDLSMIDEGIIDSFGLVEIVTFMETTFDMEVADDDMNRDNFGSVLKIVDYIHRQTDTDIPIRAAT</sequence>
<dbReference type="InterPro" id="IPR036736">
    <property type="entry name" value="ACP-like_sf"/>
</dbReference>
<keyword evidence="2" id="KW-1185">Reference proteome</keyword>
<accession>A0A4U8YT26</accession>
<reference evidence="1 2" key="1">
    <citation type="submission" date="2019-03" db="EMBL/GenBank/DDBJ databases">
        <authorList>
            <person name="Nijsse B."/>
        </authorList>
    </citation>
    <scope>NUCLEOTIDE SEQUENCE [LARGE SCALE GENOMIC DNA]</scope>
    <source>
        <strain evidence="1">Desulfoluna butyratoxydans MSL71</strain>
    </source>
</reference>
<dbReference type="RefSeq" id="WP_218951001.1">
    <property type="nucleotide sequence ID" value="NZ_CAADHO010000003.1"/>
</dbReference>